<dbReference type="GeneID" id="22911923"/>
<gene>
    <name evidence="1" type="ORF">GNI_052090</name>
</gene>
<proteinExistence type="predicted"/>
<sequence length="217" mass="23356">MGAALVAALTDLVDGKPVVANTAGCGTLFVALKKSPYSGSLLGLKVAVPSAESVGSWDASTIAEHCNAVQIVRPTLTSELPPSLAVSDEEAVEFASSLLMAADLQMSENFARSDVQPEAGRTGQVLRDLRDTIFQQWGSEAKNMAAEAVLRMLQRTGSQSMHVYTVEGTPKWVSDVWDPMQESPLWKKGLRFTHRTGLSAHLLAAYTAWVLLEPFLP</sequence>
<dbReference type="VEuPathDB" id="CryptoDB:GNI_052090"/>
<dbReference type="EMBL" id="AFNH02000398">
    <property type="protein sequence ID" value="EZG71891.1"/>
    <property type="molecule type" value="Genomic_DNA"/>
</dbReference>
<name>A0A023B971_GRENI</name>
<organism evidence="1 2">
    <name type="scientific">Gregarina niphandrodes</name>
    <name type="common">Septate eugregarine</name>
    <dbReference type="NCBI Taxonomy" id="110365"/>
    <lineage>
        <taxon>Eukaryota</taxon>
        <taxon>Sar</taxon>
        <taxon>Alveolata</taxon>
        <taxon>Apicomplexa</taxon>
        <taxon>Conoidasida</taxon>
        <taxon>Gregarinasina</taxon>
        <taxon>Eugregarinorida</taxon>
        <taxon>Gregarinidae</taxon>
        <taxon>Gregarina</taxon>
    </lineage>
</organism>
<reference evidence="1" key="1">
    <citation type="submission" date="2013-12" db="EMBL/GenBank/DDBJ databases">
        <authorList>
            <person name="Omoto C.K."/>
            <person name="Sibley D."/>
            <person name="Venepally P."/>
            <person name="Hadjithomas M."/>
            <person name="Karamycheva S."/>
            <person name="Brunk B."/>
            <person name="Roos D."/>
            <person name="Caler E."/>
            <person name="Lorenzi H."/>
        </authorList>
    </citation>
    <scope>NUCLEOTIDE SEQUENCE</scope>
</reference>
<protein>
    <submittedName>
        <fullName evidence="1">Uncharacterized protein</fullName>
    </submittedName>
</protein>
<accession>A0A023B971</accession>
<evidence type="ECO:0000313" key="1">
    <source>
        <dbReference type="EMBL" id="EZG71891.1"/>
    </source>
</evidence>
<dbReference type="Proteomes" id="UP000019763">
    <property type="component" value="Unassembled WGS sequence"/>
</dbReference>
<evidence type="ECO:0000313" key="2">
    <source>
        <dbReference type="Proteomes" id="UP000019763"/>
    </source>
</evidence>
<dbReference type="RefSeq" id="XP_011129801.1">
    <property type="nucleotide sequence ID" value="XM_011131499.1"/>
</dbReference>
<dbReference type="AlphaFoldDB" id="A0A023B971"/>
<keyword evidence="2" id="KW-1185">Reference proteome</keyword>
<comment type="caution">
    <text evidence="1">The sequence shown here is derived from an EMBL/GenBank/DDBJ whole genome shotgun (WGS) entry which is preliminary data.</text>
</comment>